<proteinExistence type="predicted"/>
<sequence>MMEGGLNVAKQQQDSIKRRIFQGFETLLTQIPFSKITVQMIADQAHIHRNTVYLHFTDKHDLLAQFLDHQLRTYQLNASELQRHPFQTIAQSYAATMAQKFIKQVSDTEFIQGSTDAFCRAIIRTNDGVTAYQILGKISAVQIWAKYNQQPFDVFRDYQKFDHMINGGQFPKT</sequence>
<evidence type="ECO:0000313" key="4">
    <source>
        <dbReference type="EMBL" id="GAX01584.1"/>
    </source>
</evidence>
<accession>A0A1Z5IIH9</accession>
<comment type="caution">
    <text evidence="4">The sequence shown here is derived from an EMBL/GenBank/DDBJ whole genome shotgun (WGS) entry which is preliminary data.</text>
</comment>
<organism evidence="4 5">
    <name type="scientific">Secundilactobacillus silagei JCM 19001</name>
    <dbReference type="NCBI Taxonomy" id="1302250"/>
    <lineage>
        <taxon>Bacteria</taxon>
        <taxon>Bacillati</taxon>
        <taxon>Bacillota</taxon>
        <taxon>Bacilli</taxon>
        <taxon>Lactobacillales</taxon>
        <taxon>Lactobacillaceae</taxon>
        <taxon>Secundilactobacillus</taxon>
    </lineage>
</organism>
<evidence type="ECO:0000313" key="5">
    <source>
        <dbReference type="Proteomes" id="UP000198402"/>
    </source>
</evidence>
<name>A0A1Z5IIH9_9LACO</name>
<evidence type="ECO:0000256" key="1">
    <source>
        <dbReference type="ARBA" id="ARBA00023125"/>
    </source>
</evidence>
<evidence type="ECO:0000259" key="3">
    <source>
        <dbReference type="PROSITE" id="PS50977"/>
    </source>
</evidence>
<dbReference type="InterPro" id="IPR001647">
    <property type="entry name" value="HTH_TetR"/>
</dbReference>
<dbReference type="SUPFAM" id="SSF46689">
    <property type="entry name" value="Homeodomain-like"/>
    <property type="match status" value="1"/>
</dbReference>
<dbReference type="Pfam" id="PF00440">
    <property type="entry name" value="TetR_N"/>
    <property type="match status" value="1"/>
</dbReference>
<feature type="domain" description="HTH tetR-type" evidence="3">
    <location>
        <begin position="14"/>
        <end position="74"/>
    </location>
</feature>
<dbReference type="GO" id="GO:0003677">
    <property type="term" value="F:DNA binding"/>
    <property type="evidence" value="ECO:0007669"/>
    <property type="project" value="UniProtKB-UniRule"/>
</dbReference>
<reference evidence="4 5" key="1">
    <citation type="submission" date="2015-11" db="EMBL/GenBank/DDBJ databases">
        <title>Draft genome sequences of new species of the genus Lactobacillus isolated from orchardgrass silage.</title>
        <authorList>
            <person name="Tohno M."/>
            <person name="Tanizawa Y."/>
            <person name="Arita M."/>
        </authorList>
    </citation>
    <scope>NUCLEOTIDE SEQUENCE [LARGE SCALE GENOMIC DNA]</scope>
    <source>
        <strain evidence="4 5">IWT126</strain>
    </source>
</reference>
<keyword evidence="5" id="KW-1185">Reference proteome</keyword>
<keyword evidence="1 2" id="KW-0238">DNA-binding</keyword>
<evidence type="ECO:0000256" key="2">
    <source>
        <dbReference type="PROSITE-ProRule" id="PRU00335"/>
    </source>
</evidence>
<dbReference type="Gene3D" id="1.10.357.10">
    <property type="entry name" value="Tetracycline Repressor, domain 2"/>
    <property type="match status" value="1"/>
</dbReference>
<dbReference type="PROSITE" id="PS50977">
    <property type="entry name" value="HTH_TETR_2"/>
    <property type="match status" value="1"/>
</dbReference>
<gene>
    <name evidence="4" type="primary">tetR_20</name>
    <name evidence="4" type="ORF">IWT126_01626</name>
</gene>
<dbReference type="STRING" id="1302250.GCA_001313225_02407"/>
<protein>
    <submittedName>
        <fullName evidence="4">TetR family transcriptional regulator</fullName>
    </submittedName>
</protein>
<dbReference type="InterPro" id="IPR009057">
    <property type="entry name" value="Homeodomain-like_sf"/>
</dbReference>
<feature type="DNA-binding region" description="H-T-H motif" evidence="2">
    <location>
        <begin position="37"/>
        <end position="56"/>
    </location>
</feature>
<dbReference type="AlphaFoldDB" id="A0A1Z5IIH9"/>
<dbReference type="Proteomes" id="UP000198402">
    <property type="component" value="Unassembled WGS sequence"/>
</dbReference>
<dbReference type="EMBL" id="BCMG01000008">
    <property type="protein sequence ID" value="GAX01584.1"/>
    <property type="molecule type" value="Genomic_DNA"/>
</dbReference>